<dbReference type="InterPro" id="IPR023005">
    <property type="entry name" value="Nucleoside_diP_kinase_AS"/>
</dbReference>
<dbReference type="PANTHER" id="PTHR46161:SF3">
    <property type="entry name" value="NUCLEOSIDE DIPHOSPHATE KINASE DDB_G0292928-RELATED"/>
    <property type="match status" value="1"/>
</dbReference>
<dbReference type="AlphaFoldDB" id="A0A5C0UFU6"/>
<evidence type="ECO:0000256" key="16">
    <source>
        <dbReference type="RuleBase" id="RU004011"/>
    </source>
</evidence>
<dbReference type="Gene3D" id="3.30.70.141">
    <property type="entry name" value="Nucleoside diphosphate kinase-like domain"/>
    <property type="match status" value="1"/>
</dbReference>
<keyword evidence="7 14" id="KW-0808">Transferase</keyword>
<comment type="cofactor">
    <cofactor evidence="14">
        <name>Mg(2+)</name>
        <dbReference type="ChEBI" id="CHEBI:18420"/>
    </cofactor>
</comment>
<comment type="subunit">
    <text evidence="14">Homotetramer.</text>
</comment>
<dbReference type="InterPro" id="IPR036850">
    <property type="entry name" value="NDK-like_dom_sf"/>
</dbReference>
<evidence type="ECO:0000256" key="12">
    <source>
        <dbReference type="ARBA" id="ARBA00022842"/>
    </source>
</evidence>
<feature type="binding site" evidence="14 15">
    <location>
        <position position="93"/>
    </location>
    <ligand>
        <name>ATP</name>
        <dbReference type="ChEBI" id="CHEBI:30616"/>
    </ligand>
</feature>
<keyword evidence="10 14" id="KW-0418">Kinase</keyword>
<evidence type="ECO:0000256" key="17">
    <source>
        <dbReference type="RuleBase" id="RU004013"/>
    </source>
</evidence>
<proteinExistence type="inferred from homology"/>
<keyword evidence="11 14" id="KW-0067">ATP-binding</keyword>
<keyword evidence="13 14" id="KW-0546">Nucleotide metabolism</keyword>
<gene>
    <name evidence="14" type="primary">ndk</name>
    <name evidence="19" type="ORF">FZC34_01980</name>
</gene>
<dbReference type="Proteomes" id="UP000325004">
    <property type="component" value="Chromosome"/>
</dbReference>
<feature type="binding site" evidence="14 15">
    <location>
        <position position="87"/>
    </location>
    <ligand>
        <name>ATP</name>
        <dbReference type="ChEBI" id="CHEBI:30616"/>
    </ligand>
</feature>
<comment type="catalytic activity">
    <reaction evidence="14">
        <text>a ribonucleoside 5'-diphosphate + ATP = a ribonucleoside 5'-triphosphate + ADP</text>
        <dbReference type="Rhea" id="RHEA:18113"/>
        <dbReference type="ChEBI" id="CHEBI:30616"/>
        <dbReference type="ChEBI" id="CHEBI:57930"/>
        <dbReference type="ChEBI" id="CHEBI:61557"/>
        <dbReference type="ChEBI" id="CHEBI:456216"/>
        <dbReference type="EC" id="2.7.4.6"/>
    </reaction>
</comment>
<dbReference type="PROSITE" id="PS51374">
    <property type="entry name" value="NDPK_LIKE"/>
    <property type="match status" value="1"/>
</dbReference>
<evidence type="ECO:0000256" key="7">
    <source>
        <dbReference type="ARBA" id="ARBA00022679"/>
    </source>
</evidence>
<dbReference type="InterPro" id="IPR034907">
    <property type="entry name" value="NDK-like_dom"/>
</dbReference>
<feature type="binding site" evidence="14 15">
    <location>
        <position position="104"/>
    </location>
    <ligand>
        <name>ATP</name>
        <dbReference type="ChEBI" id="CHEBI:30616"/>
    </ligand>
</feature>
<dbReference type="EC" id="2.7.4.6" evidence="3 14"/>
<comment type="function">
    <text evidence="14">Major role in the synthesis of nucleoside triphosphates other than ATP. The ATP gamma phosphate is transferred to the NDP beta phosphate via a ping-pong mechanism, using a phosphorylated active-site intermediate.</text>
</comment>
<evidence type="ECO:0000256" key="3">
    <source>
        <dbReference type="ARBA" id="ARBA00012966"/>
    </source>
</evidence>
<evidence type="ECO:0000256" key="10">
    <source>
        <dbReference type="ARBA" id="ARBA00022777"/>
    </source>
</evidence>
<dbReference type="FunFam" id="3.30.70.141:FF:000001">
    <property type="entry name" value="Nucleoside diphosphate kinase"/>
    <property type="match status" value="1"/>
</dbReference>
<dbReference type="PRINTS" id="PR01243">
    <property type="entry name" value="NUCDPKINASE"/>
</dbReference>
<evidence type="ECO:0000256" key="2">
    <source>
        <dbReference type="ARBA" id="ARBA00008142"/>
    </source>
</evidence>
<keyword evidence="6 14" id="KW-0597">Phosphoprotein</keyword>
<reference evidence="19 20" key="1">
    <citation type="submission" date="2019-08" db="EMBL/GenBank/DDBJ databases">
        <title>Highly reduced genomes of protist endosymbionts show evolutionary convergence.</title>
        <authorList>
            <person name="George E."/>
            <person name="Husnik F."/>
            <person name="Tashyreva D."/>
            <person name="Prokopchuk G."/>
            <person name="Horak A."/>
            <person name="Kwong W.K."/>
            <person name="Lukes J."/>
            <person name="Keeling P.J."/>
        </authorList>
    </citation>
    <scope>NUCLEOTIDE SEQUENCE [LARGE SCALE GENOMIC DNA]</scope>
    <source>
        <strain evidence="19">1604LC</strain>
    </source>
</reference>
<comment type="similarity">
    <text evidence="2 14 15 16">Belongs to the NDK family.</text>
</comment>
<dbReference type="SUPFAM" id="SSF54919">
    <property type="entry name" value="Nucleoside diphosphate kinase, NDK"/>
    <property type="match status" value="1"/>
</dbReference>
<evidence type="ECO:0000256" key="4">
    <source>
        <dbReference type="ARBA" id="ARBA00017632"/>
    </source>
</evidence>
<evidence type="ECO:0000256" key="11">
    <source>
        <dbReference type="ARBA" id="ARBA00022840"/>
    </source>
</evidence>
<dbReference type="OrthoDB" id="9801161at2"/>
<evidence type="ECO:0000256" key="6">
    <source>
        <dbReference type="ARBA" id="ARBA00022553"/>
    </source>
</evidence>
<feature type="active site" description="Pros-phosphohistidine intermediate" evidence="14 15">
    <location>
        <position position="117"/>
    </location>
</feature>
<keyword evidence="9 14" id="KW-0547">Nucleotide-binding</keyword>
<dbReference type="Pfam" id="PF00334">
    <property type="entry name" value="NDK"/>
    <property type="match status" value="1"/>
</dbReference>
<dbReference type="SMART" id="SM00562">
    <property type="entry name" value="NDK"/>
    <property type="match status" value="1"/>
</dbReference>
<dbReference type="GO" id="GO:0005737">
    <property type="term" value="C:cytoplasm"/>
    <property type="evidence" value="ECO:0007669"/>
    <property type="project" value="UniProtKB-SubCell"/>
</dbReference>
<organism evidence="19 20">
    <name type="scientific">Candidatus Cytomitobacter primus</name>
    <dbReference type="NCBI Taxonomy" id="2066024"/>
    <lineage>
        <taxon>Bacteria</taxon>
        <taxon>Pseudomonadati</taxon>
        <taxon>Pseudomonadota</taxon>
        <taxon>Alphaproteobacteria</taxon>
        <taxon>Holosporales</taxon>
        <taxon>Holosporaceae</taxon>
        <taxon>Candidatus Cytomitobacter</taxon>
    </lineage>
</organism>
<dbReference type="KEGG" id="cpri:FZC34_01980"/>
<dbReference type="GO" id="GO:0006183">
    <property type="term" value="P:GTP biosynthetic process"/>
    <property type="evidence" value="ECO:0007669"/>
    <property type="project" value="UniProtKB-UniRule"/>
</dbReference>
<evidence type="ECO:0000259" key="18">
    <source>
        <dbReference type="SMART" id="SM00562"/>
    </source>
</evidence>
<dbReference type="CDD" id="cd04413">
    <property type="entry name" value="NDPk_I"/>
    <property type="match status" value="1"/>
</dbReference>
<dbReference type="PANTHER" id="PTHR46161">
    <property type="entry name" value="NUCLEOSIDE DIPHOSPHATE KINASE"/>
    <property type="match status" value="1"/>
</dbReference>
<dbReference type="EMBL" id="CP043316">
    <property type="protein sequence ID" value="QEK38669.1"/>
    <property type="molecule type" value="Genomic_DNA"/>
</dbReference>
<evidence type="ECO:0000313" key="19">
    <source>
        <dbReference type="EMBL" id="QEK38669.1"/>
    </source>
</evidence>
<accession>A0A5C0UFU6</accession>
<dbReference type="InterPro" id="IPR001564">
    <property type="entry name" value="Nucleoside_diP_kinase"/>
</dbReference>
<sequence>MNIQRTLSIIKPDAIKKSVSGNIINMFESNGFKIVAMKKIHLSKLQAQEFYKEHSARPFYGDLCDFMCSGPVVVQVLEKDNAIKANRDLMGATNPSESDEGTIRKMYGDSIDNNAVHGSDSEDSAKREISFFFSELEIC</sequence>
<dbReference type="HAMAP" id="MF_00451">
    <property type="entry name" value="NDP_kinase"/>
    <property type="match status" value="1"/>
</dbReference>
<feature type="binding site" evidence="14 15">
    <location>
        <position position="114"/>
    </location>
    <ligand>
        <name>ATP</name>
        <dbReference type="ChEBI" id="CHEBI:30616"/>
    </ligand>
</feature>
<evidence type="ECO:0000256" key="13">
    <source>
        <dbReference type="ARBA" id="ARBA00023080"/>
    </source>
</evidence>
<evidence type="ECO:0000256" key="9">
    <source>
        <dbReference type="ARBA" id="ARBA00022741"/>
    </source>
</evidence>
<feature type="binding site" evidence="14 15">
    <location>
        <position position="59"/>
    </location>
    <ligand>
        <name>ATP</name>
        <dbReference type="ChEBI" id="CHEBI:30616"/>
    </ligand>
</feature>
<dbReference type="GO" id="GO:0004550">
    <property type="term" value="F:nucleoside diphosphate kinase activity"/>
    <property type="evidence" value="ECO:0007669"/>
    <property type="project" value="UniProtKB-UniRule"/>
</dbReference>
<evidence type="ECO:0000256" key="1">
    <source>
        <dbReference type="ARBA" id="ARBA00004496"/>
    </source>
</evidence>
<keyword evidence="5 14" id="KW-0963">Cytoplasm</keyword>
<dbReference type="PROSITE" id="PS00469">
    <property type="entry name" value="NDPK"/>
    <property type="match status" value="1"/>
</dbReference>
<keyword evidence="8 14" id="KW-0479">Metal-binding</keyword>
<evidence type="ECO:0000256" key="8">
    <source>
        <dbReference type="ARBA" id="ARBA00022723"/>
    </source>
</evidence>
<evidence type="ECO:0000256" key="5">
    <source>
        <dbReference type="ARBA" id="ARBA00022490"/>
    </source>
</evidence>
<comment type="subcellular location">
    <subcellularLocation>
        <location evidence="1 14">Cytoplasm</location>
    </subcellularLocation>
</comment>
<name>A0A5C0UFU6_9PROT</name>
<dbReference type="GO" id="GO:0006228">
    <property type="term" value="P:UTP biosynthetic process"/>
    <property type="evidence" value="ECO:0007669"/>
    <property type="project" value="UniProtKB-UniRule"/>
</dbReference>
<dbReference type="GO" id="GO:0046872">
    <property type="term" value="F:metal ion binding"/>
    <property type="evidence" value="ECO:0007669"/>
    <property type="project" value="UniProtKB-KW"/>
</dbReference>
<keyword evidence="20" id="KW-1185">Reference proteome</keyword>
<dbReference type="GO" id="GO:0005524">
    <property type="term" value="F:ATP binding"/>
    <property type="evidence" value="ECO:0007669"/>
    <property type="project" value="UniProtKB-UniRule"/>
</dbReference>
<feature type="binding site" evidence="14 15">
    <location>
        <position position="11"/>
    </location>
    <ligand>
        <name>ATP</name>
        <dbReference type="ChEBI" id="CHEBI:30616"/>
    </ligand>
</feature>
<evidence type="ECO:0000256" key="14">
    <source>
        <dbReference type="HAMAP-Rule" id="MF_00451"/>
    </source>
</evidence>
<evidence type="ECO:0000313" key="20">
    <source>
        <dbReference type="Proteomes" id="UP000325004"/>
    </source>
</evidence>
<evidence type="ECO:0000256" key="15">
    <source>
        <dbReference type="PROSITE-ProRule" id="PRU00706"/>
    </source>
</evidence>
<dbReference type="NCBIfam" id="NF001908">
    <property type="entry name" value="PRK00668.1"/>
    <property type="match status" value="1"/>
</dbReference>
<dbReference type="GO" id="GO:0006241">
    <property type="term" value="P:CTP biosynthetic process"/>
    <property type="evidence" value="ECO:0007669"/>
    <property type="project" value="UniProtKB-UniRule"/>
</dbReference>
<keyword evidence="12 14" id="KW-0460">Magnesium</keyword>
<protein>
    <recommendedName>
        <fullName evidence="4 14">Nucleoside diphosphate kinase</fullName>
        <shortName evidence="14">NDK</shortName>
        <shortName evidence="14">NDP kinase</shortName>
        <ecNumber evidence="3 14">2.7.4.6</ecNumber>
    </recommendedName>
    <alternativeName>
        <fullName evidence="14">Nucleoside-2-P kinase</fullName>
    </alternativeName>
</protein>
<comment type="catalytic activity">
    <reaction evidence="14 17">
        <text>a 2'-deoxyribonucleoside 5'-diphosphate + ATP = a 2'-deoxyribonucleoside 5'-triphosphate + ADP</text>
        <dbReference type="Rhea" id="RHEA:44640"/>
        <dbReference type="ChEBI" id="CHEBI:30616"/>
        <dbReference type="ChEBI" id="CHEBI:61560"/>
        <dbReference type="ChEBI" id="CHEBI:73316"/>
        <dbReference type="ChEBI" id="CHEBI:456216"/>
        <dbReference type="EC" id="2.7.4.6"/>
    </reaction>
</comment>
<feature type="domain" description="Nucleoside diphosphate kinase-like" evidence="18">
    <location>
        <begin position="3"/>
        <end position="139"/>
    </location>
</feature>
<dbReference type="RefSeq" id="WP_148971790.1">
    <property type="nucleotide sequence ID" value="NZ_CP043316.1"/>
</dbReference>